<dbReference type="InterPro" id="IPR034660">
    <property type="entry name" value="DinB/YfiT-like"/>
</dbReference>
<evidence type="ECO:0000313" key="1">
    <source>
        <dbReference type="EMBL" id="CCI53534.1"/>
    </source>
</evidence>
<dbReference type="Pfam" id="PF04978">
    <property type="entry name" value="MST"/>
    <property type="match status" value="1"/>
</dbReference>
<gene>
    <name evidence="1" type="ORF">BN13_410010</name>
</gene>
<dbReference type="AlphaFoldDB" id="A0A077MA89"/>
<comment type="caution">
    <text evidence="1">The sequence shown here is derived from an EMBL/GenBank/DDBJ whole genome shotgun (WGS) entry which is preliminary data.</text>
</comment>
<dbReference type="EMBL" id="CAJC01000152">
    <property type="protein sequence ID" value="CCI53534.1"/>
    <property type="molecule type" value="Genomic_DNA"/>
</dbReference>
<protein>
    <submittedName>
        <fullName evidence="1">Uncharacterized protein</fullName>
    </submittedName>
</protein>
<sequence>MTDPHTSPAEPAAVDRLGADMIKRLQTLNEAILWKLDGLTEYDLRRPLTPTGTNLLGVVKWPNRCWCTRCCGGIVQRAGE</sequence>
<reference evidence="1 2" key="1">
    <citation type="journal article" date="2013" name="ISME J.">
        <title>A metabolic model for members of the genus Tetrasphaera involved in enhanced biological phosphorus removal.</title>
        <authorList>
            <person name="Kristiansen R."/>
            <person name="Nguyen H.T.T."/>
            <person name="Saunders A.M."/>
            <person name="Nielsen J.L."/>
            <person name="Wimmer R."/>
            <person name="Le V.Q."/>
            <person name="McIlroy S.J."/>
            <person name="Petrovski S."/>
            <person name="Seviour R.J."/>
            <person name="Calteau A."/>
            <person name="Nielsen K.L."/>
            <person name="Nielsen P.H."/>
        </authorList>
    </citation>
    <scope>NUCLEOTIDE SEQUENCE [LARGE SCALE GENOMIC DNA]</scope>
    <source>
        <strain evidence="1 2">Ben 74</strain>
    </source>
</reference>
<evidence type="ECO:0000313" key="2">
    <source>
        <dbReference type="Proteomes" id="UP000035720"/>
    </source>
</evidence>
<dbReference type="InterPro" id="IPR007061">
    <property type="entry name" value="MST-like"/>
</dbReference>
<accession>A0A077MA89</accession>
<dbReference type="Proteomes" id="UP000035720">
    <property type="component" value="Unassembled WGS sequence"/>
</dbReference>
<dbReference type="SUPFAM" id="SSF109854">
    <property type="entry name" value="DinB/YfiT-like putative metalloenzymes"/>
    <property type="match status" value="1"/>
</dbReference>
<organism evidence="1 2">
    <name type="scientific">Nostocoides jenkinsii Ben 74</name>
    <dbReference type="NCBI Taxonomy" id="1193518"/>
    <lineage>
        <taxon>Bacteria</taxon>
        <taxon>Bacillati</taxon>
        <taxon>Actinomycetota</taxon>
        <taxon>Actinomycetes</taxon>
        <taxon>Micrococcales</taxon>
        <taxon>Intrasporangiaceae</taxon>
        <taxon>Nostocoides</taxon>
    </lineage>
</organism>
<keyword evidence="2" id="KW-1185">Reference proteome</keyword>
<dbReference type="STRING" id="1193518.BN13_410010"/>
<proteinExistence type="predicted"/>
<name>A0A077MA89_9MICO</name>
<dbReference type="OrthoDB" id="4548523at2"/>
<dbReference type="RefSeq" id="WP_048545795.1">
    <property type="nucleotide sequence ID" value="NZ_HF571038.1"/>
</dbReference>